<gene>
    <name evidence="1" type="ORF">TU35_006425</name>
</gene>
<dbReference type="Proteomes" id="UP000033636">
    <property type="component" value="Unassembled WGS sequence"/>
</dbReference>
<reference evidence="1" key="1">
    <citation type="submission" date="2024-07" db="EMBL/GenBank/DDBJ databases">
        <title>Metagenome and Metagenome-Assembled Genomes of Archaea from a hot spring from the geothermal field of Los Azufres, Mexico.</title>
        <authorList>
            <person name="Marin-Paredes R."/>
            <person name="Martinez-Romero E."/>
            <person name="Servin-Garciduenas L.E."/>
        </authorList>
    </citation>
    <scope>NUCLEOTIDE SEQUENCE</scope>
</reference>
<proteinExistence type="predicted"/>
<sequence>MVKIPTSKLPSPRRLAEALYRSREEFVALLESGPGFPDRARYTIVAWGVERRLESRGTYEELKAFYKGLQPGEGPFGGEIAIGYLSYDLVLEIEPTLRKYVKADEEFPKALLIVPENVIIYDNLLKRAYVKGSVPNPPDGLGEAPKTGRLLYKTPEEHFKEGVAEALKRIRDGEIFQVVLSRREVYEVGGNLFQLYSRLADINPSPYLYFFSYGDTALIGTSPELLVKVSGDVVETHPIAGTRPRGKTDEEDLALEEDMLGDEKELAEHMMLVDLARNDIGKICRYGTVKVSELMAVEKYSHVQHIVSRVAGVLDPRYDLVDAIWATLPAGTVSGAPKVRAMEIIGQLEDLPRGPYAGGIGVMSPKGGEFAIIIRTIIVKGSEARLQAGAGVVYDSTPERELRETEYKLAALKSLWT</sequence>
<name>A0ACC6V2C8_9CREN</name>
<dbReference type="EMBL" id="JZWT02000015">
    <property type="protein sequence ID" value="MFB6490864.1"/>
    <property type="molecule type" value="Genomic_DNA"/>
</dbReference>
<evidence type="ECO:0000313" key="1">
    <source>
        <dbReference type="EMBL" id="MFB6490864.1"/>
    </source>
</evidence>
<comment type="caution">
    <text evidence="1">The sequence shown here is derived from an EMBL/GenBank/DDBJ whole genome shotgun (WGS) entry which is preliminary data.</text>
</comment>
<evidence type="ECO:0000313" key="2">
    <source>
        <dbReference type="Proteomes" id="UP000033636"/>
    </source>
</evidence>
<organism evidence="1 2">
    <name type="scientific">Thermoproteus sp. AZ2</name>
    <dbReference type="NCBI Taxonomy" id="1609232"/>
    <lineage>
        <taxon>Archaea</taxon>
        <taxon>Thermoproteota</taxon>
        <taxon>Thermoprotei</taxon>
        <taxon>Thermoproteales</taxon>
        <taxon>Thermoproteaceae</taxon>
        <taxon>Thermoproteus</taxon>
    </lineage>
</organism>
<accession>A0ACC6V2C8</accession>
<protein>
    <submittedName>
        <fullName evidence="1">Anthranilate synthase component I family protein</fullName>
    </submittedName>
</protein>